<protein>
    <submittedName>
        <fullName evidence="2">Uncharacterized protein</fullName>
    </submittedName>
</protein>
<dbReference type="AlphaFoldDB" id="A0A6C0FEU9"/>
<reference evidence="2" key="1">
    <citation type="journal article" date="2020" name="Nature">
        <title>Giant virus diversity and host interactions through global metagenomics.</title>
        <authorList>
            <person name="Schulz F."/>
            <person name="Roux S."/>
            <person name="Paez-Espino D."/>
            <person name="Jungbluth S."/>
            <person name="Walsh D.A."/>
            <person name="Denef V.J."/>
            <person name="McMahon K.D."/>
            <person name="Konstantinidis K.T."/>
            <person name="Eloe-Fadrosh E.A."/>
            <person name="Kyrpides N.C."/>
            <person name="Woyke T."/>
        </authorList>
    </citation>
    <scope>NUCLEOTIDE SEQUENCE</scope>
    <source>
        <strain evidence="2">GVMAG-S-ERX555997-44</strain>
    </source>
</reference>
<name>A0A6C0FEU9_9ZZZZ</name>
<dbReference type="Pfam" id="PF19150">
    <property type="entry name" value="DUF5832"/>
    <property type="match status" value="1"/>
</dbReference>
<dbReference type="InterPro" id="IPR043872">
    <property type="entry name" value="DUF5832"/>
</dbReference>
<feature type="region of interest" description="Disordered" evidence="1">
    <location>
        <begin position="1"/>
        <end position="20"/>
    </location>
</feature>
<accession>A0A6C0FEU9</accession>
<organism evidence="2">
    <name type="scientific">viral metagenome</name>
    <dbReference type="NCBI Taxonomy" id="1070528"/>
    <lineage>
        <taxon>unclassified sequences</taxon>
        <taxon>metagenomes</taxon>
        <taxon>organismal metagenomes</taxon>
    </lineage>
</organism>
<dbReference type="EMBL" id="MN738803">
    <property type="protein sequence ID" value="QHT37655.1"/>
    <property type="molecule type" value="Genomic_DNA"/>
</dbReference>
<evidence type="ECO:0000256" key="1">
    <source>
        <dbReference type="SAM" id="MobiDB-lite"/>
    </source>
</evidence>
<proteinExistence type="predicted"/>
<evidence type="ECO:0000313" key="2">
    <source>
        <dbReference type="EMBL" id="QHT37655.1"/>
    </source>
</evidence>
<feature type="compositionally biased region" description="Polar residues" evidence="1">
    <location>
        <begin position="1"/>
        <end position="17"/>
    </location>
</feature>
<sequence>MSSNMNFTRKTNENGSENPKYVDLLEEDKPISGQKFTCISFISPENILKQKEHFYFEEFLKDFDMTKSVKKFTQFLNFISYKYNLKFEKLTEDLNEYLKSESETFNTNYVRDSYKNFVDANEERLENSFSEAQNFQTNTRGIKVRGSYSTQGEAELRCKLLREVDPNHNVFVGPVGMWMPWEPDAYKTGRVEYLEEQLNQLMSEKIKNEEYAKVEFNKRVRETKEKAIKENIKLAKKTGNKLTQNIDENGNLVGINNTIENSFGLKEEITTADIQKELFEGDNIVNTKRDKGVRKFNAEGKRE</sequence>